<feature type="active site" description="Proton donor" evidence="1">
    <location>
        <position position="168"/>
    </location>
</feature>
<evidence type="ECO:0000313" key="6">
    <source>
        <dbReference type="Proteomes" id="UP000422232"/>
    </source>
</evidence>
<comment type="catalytic activity">
    <reaction evidence="1 2">
        <text>N-[(R)-4-phosphopantothenoyl]-L-cysteine + H(+) = (R)-4'-phosphopantetheine + CO2</text>
        <dbReference type="Rhea" id="RHEA:16793"/>
        <dbReference type="ChEBI" id="CHEBI:15378"/>
        <dbReference type="ChEBI" id="CHEBI:16526"/>
        <dbReference type="ChEBI" id="CHEBI:59458"/>
        <dbReference type="ChEBI" id="CHEBI:61723"/>
        <dbReference type="EC" id="4.1.1.36"/>
    </reaction>
</comment>
<dbReference type="GO" id="GO:0071513">
    <property type="term" value="C:phosphopantothenoylcysteine decarboxylase complex"/>
    <property type="evidence" value="ECO:0007669"/>
    <property type="project" value="TreeGrafter"/>
</dbReference>
<dbReference type="AlphaFoldDB" id="A0A9Q5YJV9"/>
<organism evidence="5 6">
    <name type="scientific">Piscirickettsia salmonis</name>
    <dbReference type="NCBI Taxonomy" id="1238"/>
    <lineage>
        <taxon>Bacteria</taxon>
        <taxon>Pseudomonadati</taxon>
        <taxon>Pseudomonadota</taxon>
        <taxon>Gammaproteobacteria</taxon>
        <taxon>Thiotrichales</taxon>
        <taxon>Piscirickettsiaceae</taxon>
        <taxon>Piscirickettsia</taxon>
    </lineage>
</organism>
<comment type="function">
    <text evidence="2">Catalyzes two steps in the biosynthesis of coenzyme A. In the first step cysteine is conjugated to 4'-phosphopantothenate to form 4-phosphopantothenoylcysteine, in the latter compound is decarboxylated to form 4'-phosphopantotheine.</text>
</comment>
<feature type="binding site" evidence="1">
    <location>
        <position position="302"/>
    </location>
    <ligand>
        <name>CTP</name>
        <dbReference type="ChEBI" id="CHEBI:37563"/>
    </ligand>
</feature>
<keyword evidence="1" id="KW-0479">Metal-binding</keyword>
<comment type="cofactor">
    <cofactor evidence="1">
        <name>FMN</name>
        <dbReference type="ChEBI" id="CHEBI:58210"/>
    </cofactor>
    <text evidence="1">Binds 1 FMN per subunit.</text>
</comment>
<reference evidence="5 6" key="1">
    <citation type="submission" date="2019-04" db="EMBL/GenBank/DDBJ databases">
        <title>Complete genome sequencing of Piscirickettsia salmonis strain Psal-009.</title>
        <authorList>
            <person name="Schober I."/>
            <person name="Bunk B."/>
            <person name="Sproer C."/>
            <person name="Carril G.P."/>
            <person name="Riedel T."/>
            <person name="Flores-Herrera P.A."/>
            <person name="Nourdin-Galindo G."/>
            <person name="Marshall S.H."/>
            <person name="Overmann J."/>
        </authorList>
    </citation>
    <scope>NUCLEOTIDE SEQUENCE [LARGE SCALE GENOMIC DNA]</scope>
    <source>
        <strain evidence="5 6">Psal-009</strain>
    </source>
</reference>
<dbReference type="Pfam" id="PF02441">
    <property type="entry name" value="Flavoprotein"/>
    <property type="match status" value="1"/>
</dbReference>
<dbReference type="GeneID" id="66742252"/>
<accession>A0A9Q5YJV9</accession>
<feature type="binding site" evidence="1">
    <location>
        <position position="292"/>
    </location>
    <ligand>
        <name>CTP</name>
        <dbReference type="ChEBI" id="CHEBI:37563"/>
    </ligand>
</feature>
<feature type="binding site" evidence="1">
    <location>
        <position position="337"/>
    </location>
    <ligand>
        <name>CTP</name>
        <dbReference type="ChEBI" id="CHEBI:37563"/>
    </ligand>
</feature>
<dbReference type="GO" id="GO:0046872">
    <property type="term" value="F:metal ion binding"/>
    <property type="evidence" value="ECO:0007669"/>
    <property type="project" value="UniProtKB-KW"/>
</dbReference>
<dbReference type="NCBIfam" id="TIGR00521">
    <property type="entry name" value="coaBC_dfp"/>
    <property type="match status" value="1"/>
</dbReference>
<dbReference type="GO" id="GO:0010181">
    <property type="term" value="F:FMN binding"/>
    <property type="evidence" value="ECO:0007669"/>
    <property type="project" value="UniProtKB-UniRule"/>
</dbReference>
<feature type="binding site" evidence="1">
    <location>
        <begin position="319"/>
        <end position="322"/>
    </location>
    <ligand>
        <name>CTP</name>
        <dbReference type="ChEBI" id="CHEBI:37563"/>
    </ligand>
</feature>
<dbReference type="InterPro" id="IPR036551">
    <property type="entry name" value="Flavin_trans-like"/>
</dbReference>
<dbReference type="PANTHER" id="PTHR14359:SF6">
    <property type="entry name" value="PHOSPHOPANTOTHENOYLCYSTEINE DECARBOXYLASE"/>
    <property type="match status" value="1"/>
</dbReference>
<name>A0A9Q5YJV9_PISSA</name>
<dbReference type="GO" id="GO:0015937">
    <property type="term" value="P:coenzyme A biosynthetic process"/>
    <property type="evidence" value="ECO:0007669"/>
    <property type="project" value="UniProtKB-UniRule"/>
</dbReference>
<dbReference type="InterPro" id="IPR005252">
    <property type="entry name" value="CoaBC"/>
</dbReference>
<dbReference type="EMBL" id="CP038908">
    <property type="protein sequence ID" value="QGO07378.1"/>
    <property type="molecule type" value="Genomic_DNA"/>
</dbReference>
<comment type="similarity">
    <text evidence="1 2">In the C-terminal section; belongs to the PPC synthetase family.</text>
</comment>
<dbReference type="GO" id="GO:0004632">
    <property type="term" value="F:phosphopantothenate--cysteine ligase activity"/>
    <property type="evidence" value="ECO:0007669"/>
    <property type="project" value="UniProtKB-UniRule"/>
</dbReference>
<comment type="pathway">
    <text evidence="1 2">Cofactor biosynthesis; coenzyme A biosynthesis; CoA from (R)-pantothenate: step 2/5.</text>
</comment>
<dbReference type="Gene3D" id="3.40.50.10300">
    <property type="entry name" value="CoaB-like"/>
    <property type="match status" value="1"/>
</dbReference>
<comment type="cofactor">
    <cofactor evidence="1">
        <name>Mg(2+)</name>
        <dbReference type="ChEBI" id="CHEBI:18420"/>
    </cofactor>
</comment>
<comment type="pathway">
    <text evidence="1 2">Cofactor biosynthesis; coenzyme A biosynthesis; CoA from (R)-pantothenate: step 3/5.</text>
</comment>
<comment type="function">
    <text evidence="1">Catalyzes two sequential steps in the biosynthesis of coenzyme A. In the first step cysteine is conjugated to 4'-phosphopantothenate to form 4-phosphopantothenoylcysteine. In the second step the latter compound is decarboxylated to form 4'-phosphopantotheine.</text>
</comment>
<dbReference type="InterPro" id="IPR035929">
    <property type="entry name" value="CoaB-like_sf"/>
</dbReference>
<sequence length="416" mass="45142">MIKFEGKLWSAMLENKKVVLGVSGGIAAYKSAELVRRLVEQGAQVQVVITAGAHAFITPLTLQALSGRPVRDSLLDPEAEAGMGHIELARWADVILIAPASANSIAKLAAGMADDLLSTLCLASRVPIAIAPAMNQQMWQAPATIENIRTLQRRSVQIWGPAEGEQACGEIGPGRMLEPLALCQALDQHFTLKSKKADFAGKTVLITAGPTRENIDPVRYLSNYSSGKMGYALAERARDRGARVILVSGPVRLTAPAGVTVLAVESALQMRDAVMAHVSETDIMIGAAAVADFRPEHVETQKIKKGAATSMQLYLVKNPDIIAEASKHLERPFTVGFAAETHNQEEYANKKLVEKELDMIAMNDVSRQDIGFNSDENSLRVLWPEGERVIEKASKFSVADQLLDNIKDHYEAKSKN</sequence>
<feature type="domain" description="Flavoprotein" evidence="3">
    <location>
        <begin position="16"/>
        <end position="182"/>
    </location>
</feature>
<comment type="similarity">
    <text evidence="1 2">In the N-terminal section; belongs to the HFCD (homo-oligomeric flavin containing Cys decarboxylase) superfamily.</text>
</comment>
<keyword evidence="1 2" id="KW-0288">FMN</keyword>
<dbReference type="HAMAP" id="MF_02225">
    <property type="entry name" value="CoaBC"/>
    <property type="match status" value="1"/>
</dbReference>
<dbReference type="InterPro" id="IPR007085">
    <property type="entry name" value="DNA/pantothenate-metab_flavo_C"/>
</dbReference>
<keyword evidence="1 2" id="KW-0210">Decarboxylase</keyword>
<dbReference type="EC" id="4.1.1.36" evidence="1"/>
<dbReference type="Gene3D" id="3.40.50.1950">
    <property type="entry name" value="Flavin prenyltransferase-like"/>
    <property type="match status" value="1"/>
</dbReference>
<dbReference type="RefSeq" id="WP_016210725.1">
    <property type="nucleotide sequence ID" value="NZ_CP012413.1"/>
</dbReference>
<keyword evidence="1" id="KW-0460">Magnesium</keyword>
<dbReference type="Pfam" id="PF04127">
    <property type="entry name" value="DFP"/>
    <property type="match status" value="1"/>
</dbReference>
<evidence type="ECO:0000256" key="1">
    <source>
        <dbReference type="HAMAP-Rule" id="MF_02225"/>
    </source>
</evidence>
<feature type="region of interest" description="Phosphopantothenate--cysteine ligase" evidence="1">
    <location>
        <begin position="204"/>
        <end position="416"/>
    </location>
</feature>
<dbReference type="SUPFAM" id="SSF102645">
    <property type="entry name" value="CoaB-like"/>
    <property type="match status" value="1"/>
</dbReference>
<dbReference type="PANTHER" id="PTHR14359">
    <property type="entry name" value="HOMO-OLIGOMERIC FLAVIN CONTAINING CYS DECARBOXYLASE FAMILY"/>
    <property type="match status" value="1"/>
</dbReference>
<comment type="catalytic activity">
    <reaction evidence="1 2">
        <text>(R)-4'-phosphopantothenate + L-cysteine + CTP = N-[(R)-4-phosphopantothenoyl]-L-cysteine + CMP + diphosphate + H(+)</text>
        <dbReference type="Rhea" id="RHEA:19397"/>
        <dbReference type="ChEBI" id="CHEBI:10986"/>
        <dbReference type="ChEBI" id="CHEBI:15378"/>
        <dbReference type="ChEBI" id="CHEBI:33019"/>
        <dbReference type="ChEBI" id="CHEBI:35235"/>
        <dbReference type="ChEBI" id="CHEBI:37563"/>
        <dbReference type="ChEBI" id="CHEBI:59458"/>
        <dbReference type="ChEBI" id="CHEBI:60377"/>
        <dbReference type="EC" id="6.3.2.5"/>
    </reaction>
</comment>
<feature type="binding site" evidence="1">
    <location>
        <position position="355"/>
    </location>
    <ligand>
        <name>CTP</name>
        <dbReference type="ChEBI" id="CHEBI:37563"/>
    </ligand>
</feature>
<keyword evidence="1 2" id="KW-0285">Flavoprotein</keyword>
<feature type="region of interest" description="Phosphopantothenoylcysteine decarboxylase" evidence="1">
    <location>
        <begin position="1"/>
        <end position="203"/>
    </location>
</feature>
<evidence type="ECO:0000256" key="2">
    <source>
        <dbReference type="RuleBase" id="RU364078"/>
    </source>
</evidence>
<dbReference type="Proteomes" id="UP000422232">
    <property type="component" value="Chromosome"/>
</dbReference>
<protein>
    <recommendedName>
        <fullName evidence="1">Coenzyme A biosynthesis bifunctional protein CoaBC</fullName>
    </recommendedName>
    <alternativeName>
        <fullName evidence="1">DNA/pantothenate metabolism flavoprotein</fullName>
    </alternativeName>
    <alternativeName>
        <fullName evidence="1">Phosphopantothenoylcysteine synthetase/decarboxylase</fullName>
        <shortName evidence="1">PPCS-PPCDC</shortName>
    </alternativeName>
    <domain>
        <recommendedName>
            <fullName evidence="1">Phosphopantothenoylcysteine decarboxylase</fullName>
            <shortName evidence="1">PPC decarboxylase</shortName>
            <shortName evidence="1">PPC-DC</shortName>
            <ecNumber evidence="1">4.1.1.36</ecNumber>
        </recommendedName>
        <alternativeName>
            <fullName evidence="1">CoaC</fullName>
        </alternativeName>
    </domain>
    <domain>
        <recommendedName>
            <fullName evidence="1">Phosphopantothenate--cysteine ligase</fullName>
            <ecNumber evidence="1">6.3.2.5</ecNumber>
        </recommendedName>
        <alternativeName>
            <fullName evidence="1">CoaB</fullName>
        </alternativeName>
        <alternativeName>
            <fullName evidence="1">Phosphopantothenoylcysteine synthetase</fullName>
            <shortName evidence="1">PPC synthetase</shortName>
            <shortName evidence="1">PPC-S</shortName>
        </alternativeName>
    </domain>
</protein>
<keyword evidence="1" id="KW-0511">Multifunctional enzyme</keyword>
<dbReference type="SUPFAM" id="SSF52507">
    <property type="entry name" value="Homo-oligomeric flavin-containing Cys decarboxylases, HFCD"/>
    <property type="match status" value="1"/>
</dbReference>
<keyword evidence="6" id="KW-1185">Reference proteome</keyword>
<keyword evidence="1 2" id="KW-0436">Ligase</keyword>
<feature type="domain" description="DNA/pantothenate metabolism flavoprotein C-terminal" evidence="4">
    <location>
        <begin position="200"/>
        <end position="408"/>
    </location>
</feature>
<evidence type="ECO:0000259" key="3">
    <source>
        <dbReference type="Pfam" id="PF02441"/>
    </source>
</evidence>
<dbReference type="EC" id="6.3.2.5" evidence="1"/>
<keyword evidence="1 2" id="KW-0456">Lyase</keyword>
<dbReference type="GO" id="GO:0004633">
    <property type="term" value="F:phosphopantothenoylcysteine decarboxylase activity"/>
    <property type="evidence" value="ECO:0007669"/>
    <property type="project" value="UniProtKB-UniRule"/>
</dbReference>
<feature type="binding site" evidence="1">
    <location>
        <position position="351"/>
    </location>
    <ligand>
        <name>CTP</name>
        <dbReference type="ChEBI" id="CHEBI:37563"/>
    </ligand>
</feature>
<dbReference type="InterPro" id="IPR003382">
    <property type="entry name" value="Flavoprotein"/>
</dbReference>
<proteinExistence type="inferred from homology"/>
<evidence type="ECO:0000313" key="5">
    <source>
        <dbReference type="EMBL" id="QGO07378.1"/>
    </source>
</evidence>
<comment type="caution">
    <text evidence="1">Lacks conserved residue(s) required for the propagation of feature annotation.</text>
</comment>
<evidence type="ECO:0000259" key="4">
    <source>
        <dbReference type="Pfam" id="PF04127"/>
    </source>
</evidence>
<gene>
    <name evidence="1 5" type="primary">coaBC</name>
    <name evidence="5" type="ORF">Psal009_03324</name>
</gene>
<dbReference type="GO" id="GO:0015941">
    <property type="term" value="P:pantothenate catabolic process"/>
    <property type="evidence" value="ECO:0007669"/>
    <property type="project" value="InterPro"/>
</dbReference>